<evidence type="ECO:0000256" key="2">
    <source>
        <dbReference type="ARBA" id="ARBA00004752"/>
    </source>
</evidence>
<keyword evidence="19" id="KW-1185">Reference proteome</keyword>
<dbReference type="SUPFAM" id="SSF53244">
    <property type="entry name" value="MurD-like peptide ligases, peptide-binding domain"/>
    <property type="match status" value="1"/>
</dbReference>
<evidence type="ECO:0000256" key="4">
    <source>
        <dbReference type="ARBA" id="ARBA00022490"/>
    </source>
</evidence>
<dbReference type="InterPro" id="IPR004101">
    <property type="entry name" value="Mur_ligase_C"/>
</dbReference>
<feature type="binding site" evidence="14">
    <location>
        <begin position="121"/>
        <end position="127"/>
    </location>
    <ligand>
        <name>ATP</name>
        <dbReference type="ChEBI" id="CHEBI:30616"/>
    </ligand>
</feature>
<dbReference type="Gene3D" id="3.40.50.720">
    <property type="entry name" value="NAD(P)-binding Rossmann-like Domain"/>
    <property type="match status" value="1"/>
</dbReference>
<evidence type="ECO:0000259" key="17">
    <source>
        <dbReference type="Pfam" id="PF08245"/>
    </source>
</evidence>
<dbReference type="GO" id="GO:0008360">
    <property type="term" value="P:regulation of cell shape"/>
    <property type="evidence" value="ECO:0007669"/>
    <property type="project" value="UniProtKB-KW"/>
</dbReference>
<evidence type="ECO:0000256" key="14">
    <source>
        <dbReference type="HAMAP-Rule" id="MF_00046"/>
    </source>
</evidence>
<evidence type="ECO:0000256" key="6">
    <source>
        <dbReference type="ARBA" id="ARBA00022618"/>
    </source>
</evidence>
<dbReference type="PANTHER" id="PTHR43445:SF3">
    <property type="entry name" value="UDP-N-ACETYLMURAMATE--L-ALANINE LIGASE"/>
    <property type="match status" value="1"/>
</dbReference>
<evidence type="ECO:0000313" key="18">
    <source>
        <dbReference type="EMBL" id="GGG00429.1"/>
    </source>
</evidence>
<dbReference type="Pfam" id="PF01225">
    <property type="entry name" value="Mur_ligase"/>
    <property type="match status" value="1"/>
</dbReference>
<keyword evidence="5 14" id="KW-0436">Ligase</keyword>
<dbReference type="InterPro" id="IPR036615">
    <property type="entry name" value="Mur_ligase_C_dom_sf"/>
</dbReference>
<comment type="subcellular location">
    <subcellularLocation>
        <location evidence="1 14">Cytoplasm</location>
    </subcellularLocation>
</comment>
<accession>A0A917CW80</accession>
<dbReference type="SUPFAM" id="SSF51984">
    <property type="entry name" value="MurCD N-terminal domain"/>
    <property type="match status" value="1"/>
</dbReference>
<dbReference type="GO" id="GO:0051301">
    <property type="term" value="P:cell division"/>
    <property type="evidence" value="ECO:0007669"/>
    <property type="project" value="UniProtKB-KW"/>
</dbReference>
<dbReference type="AlphaFoldDB" id="A0A917CW80"/>
<comment type="caution">
    <text evidence="18">The sequence shown here is derived from an EMBL/GenBank/DDBJ whole genome shotgun (WGS) entry which is preliminary data.</text>
</comment>
<dbReference type="Pfam" id="PF02875">
    <property type="entry name" value="Mur_ligase_C"/>
    <property type="match status" value="1"/>
</dbReference>
<comment type="catalytic activity">
    <reaction evidence="13 14">
        <text>UDP-N-acetyl-alpha-D-muramate + L-alanine + ATP = UDP-N-acetyl-alpha-D-muramoyl-L-alanine + ADP + phosphate + H(+)</text>
        <dbReference type="Rhea" id="RHEA:23372"/>
        <dbReference type="ChEBI" id="CHEBI:15378"/>
        <dbReference type="ChEBI" id="CHEBI:30616"/>
        <dbReference type="ChEBI" id="CHEBI:43474"/>
        <dbReference type="ChEBI" id="CHEBI:57972"/>
        <dbReference type="ChEBI" id="CHEBI:70757"/>
        <dbReference type="ChEBI" id="CHEBI:83898"/>
        <dbReference type="ChEBI" id="CHEBI:456216"/>
        <dbReference type="EC" id="6.3.2.8"/>
    </reaction>
</comment>
<evidence type="ECO:0000259" key="15">
    <source>
        <dbReference type="Pfam" id="PF01225"/>
    </source>
</evidence>
<dbReference type="EC" id="6.3.2.8" evidence="3 14"/>
<comment type="similarity">
    <text evidence="14">Belongs to the MurCDEF family.</text>
</comment>
<dbReference type="InterPro" id="IPR050061">
    <property type="entry name" value="MurCDEF_pg_biosynth"/>
</dbReference>
<dbReference type="InterPro" id="IPR013221">
    <property type="entry name" value="Mur_ligase_cen"/>
</dbReference>
<protein>
    <recommendedName>
        <fullName evidence="3 14">UDP-N-acetylmuramate--L-alanine ligase</fullName>
        <ecNumber evidence="3 14">6.3.2.8</ecNumber>
    </recommendedName>
    <alternativeName>
        <fullName evidence="14">UDP-N-acetylmuramoyl-L-alanine synthetase</fullName>
    </alternativeName>
</protein>
<evidence type="ECO:0000256" key="9">
    <source>
        <dbReference type="ARBA" id="ARBA00022960"/>
    </source>
</evidence>
<feature type="domain" description="Mur ligase C-terminal" evidence="16">
    <location>
        <begin position="323"/>
        <end position="457"/>
    </location>
</feature>
<evidence type="ECO:0000256" key="1">
    <source>
        <dbReference type="ARBA" id="ARBA00004496"/>
    </source>
</evidence>
<evidence type="ECO:0000256" key="13">
    <source>
        <dbReference type="ARBA" id="ARBA00047833"/>
    </source>
</evidence>
<evidence type="ECO:0000259" key="16">
    <source>
        <dbReference type="Pfam" id="PF02875"/>
    </source>
</evidence>
<evidence type="ECO:0000313" key="19">
    <source>
        <dbReference type="Proteomes" id="UP000605253"/>
    </source>
</evidence>
<gene>
    <name evidence="14 18" type="primary">murC</name>
    <name evidence="18" type="ORF">GCM10011365_22070</name>
</gene>
<dbReference type="Gene3D" id="3.90.190.20">
    <property type="entry name" value="Mur ligase, C-terminal domain"/>
    <property type="match status" value="1"/>
</dbReference>
<evidence type="ECO:0000256" key="5">
    <source>
        <dbReference type="ARBA" id="ARBA00022598"/>
    </source>
</evidence>
<organism evidence="18 19">
    <name type="scientific">Marinicella pacifica</name>
    <dbReference type="NCBI Taxonomy" id="1171543"/>
    <lineage>
        <taxon>Bacteria</taxon>
        <taxon>Pseudomonadati</taxon>
        <taxon>Pseudomonadota</taxon>
        <taxon>Gammaproteobacteria</taxon>
        <taxon>Lysobacterales</taxon>
        <taxon>Marinicellaceae</taxon>
        <taxon>Marinicella</taxon>
    </lineage>
</organism>
<keyword evidence="4 14" id="KW-0963">Cytoplasm</keyword>
<evidence type="ECO:0000256" key="7">
    <source>
        <dbReference type="ARBA" id="ARBA00022741"/>
    </source>
</evidence>
<reference evidence="18" key="2">
    <citation type="submission" date="2020-09" db="EMBL/GenBank/DDBJ databases">
        <authorList>
            <person name="Sun Q."/>
            <person name="Zhou Y."/>
        </authorList>
    </citation>
    <scope>NUCLEOTIDE SEQUENCE</scope>
    <source>
        <strain evidence="18">CGMCC 1.12181</strain>
    </source>
</reference>
<comment type="pathway">
    <text evidence="2 14">Cell wall biogenesis; peptidoglycan biosynthesis.</text>
</comment>
<dbReference type="SUPFAM" id="SSF53623">
    <property type="entry name" value="MurD-like peptide ligases, catalytic domain"/>
    <property type="match status" value="1"/>
</dbReference>
<feature type="domain" description="Mur ligase central" evidence="17">
    <location>
        <begin position="119"/>
        <end position="300"/>
    </location>
</feature>
<keyword evidence="8 14" id="KW-0067">ATP-binding</keyword>
<dbReference type="Pfam" id="PF08245">
    <property type="entry name" value="Mur_ligase_M"/>
    <property type="match status" value="1"/>
</dbReference>
<sequence>MSYLTPEHKFARRMQRIHLIGIGGSGMSGIAEVLHNLDFKVSGSDQQRSKTTERLTGMGVKVFYQHDAALINEADVVVYSSAIGAANAELKAAREAALPVLTRAEMLAELMRFKVGIAVAGTHGKTTTTSLVASILAEAGLDPTFVIGGLLTAAGSHARLGAGEYLVAEADESDGSFELLQPVMAVVTNIDEDHMQTFDNDIQVLNQAFNNFIHRVPFYGVTVLGVDDERVAELATRVSRHKVTFGLSSKAQVRAVNIRQNHEFMTFDVVVDGLPLLQDIRLNIAGEYNVLNALAALSVALELDVPAAVIKRALGGFTGVGRRFNIHKIAAPKGGQFTLIDDYAHHPTAVAAVIAACRDGWPDQRLVVVFQPHRYSRTRDLFDEFSDVLNDADVLVLSEVYAAGESEISGATAVDLSRSIRNRGKLDPIFVQDVYQLPETLSHIVSVDDVVLMIGAGSIGSVIQTMISQAEVNHG</sequence>
<evidence type="ECO:0000256" key="3">
    <source>
        <dbReference type="ARBA" id="ARBA00012211"/>
    </source>
</evidence>
<keyword evidence="9 14" id="KW-0133">Cell shape</keyword>
<keyword evidence="11 14" id="KW-0131">Cell cycle</keyword>
<keyword evidence="7 14" id="KW-0547">Nucleotide-binding</keyword>
<keyword evidence="12 14" id="KW-0961">Cell wall biogenesis/degradation</keyword>
<dbReference type="Proteomes" id="UP000605253">
    <property type="component" value="Unassembled WGS sequence"/>
</dbReference>
<dbReference type="GO" id="GO:0005737">
    <property type="term" value="C:cytoplasm"/>
    <property type="evidence" value="ECO:0007669"/>
    <property type="project" value="UniProtKB-SubCell"/>
</dbReference>
<dbReference type="HAMAP" id="MF_00046">
    <property type="entry name" value="MurC"/>
    <property type="match status" value="1"/>
</dbReference>
<dbReference type="RefSeq" id="WP_188365811.1">
    <property type="nucleotide sequence ID" value="NZ_BAABJF010000009.1"/>
</dbReference>
<proteinExistence type="inferred from homology"/>
<evidence type="ECO:0000256" key="10">
    <source>
        <dbReference type="ARBA" id="ARBA00022984"/>
    </source>
</evidence>
<dbReference type="InterPro" id="IPR000713">
    <property type="entry name" value="Mur_ligase_N"/>
</dbReference>
<dbReference type="Gene3D" id="3.40.1190.10">
    <property type="entry name" value="Mur-like, catalytic domain"/>
    <property type="match status" value="1"/>
</dbReference>
<dbReference type="GO" id="GO:0005524">
    <property type="term" value="F:ATP binding"/>
    <property type="evidence" value="ECO:0007669"/>
    <property type="project" value="UniProtKB-UniRule"/>
</dbReference>
<dbReference type="GO" id="GO:0071555">
    <property type="term" value="P:cell wall organization"/>
    <property type="evidence" value="ECO:0007669"/>
    <property type="project" value="UniProtKB-KW"/>
</dbReference>
<dbReference type="PANTHER" id="PTHR43445">
    <property type="entry name" value="UDP-N-ACETYLMURAMATE--L-ALANINE LIGASE-RELATED"/>
    <property type="match status" value="1"/>
</dbReference>
<evidence type="ECO:0000256" key="8">
    <source>
        <dbReference type="ARBA" id="ARBA00022840"/>
    </source>
</evidence>
<feature type="domain" description="Mur ligase N-terminal catalytic" evidence="15">
    <location>
        <begin position="16"/>
        <end position="113"/>
    </location>
</feature>
<dbReference type="NCBIfam" id="TIGR01082">
    <property type="entry name" value="murC"/>
    <property type="match status" value="1"/>
</dbReference>
<name>A0A917CW80_9GAMM</name>
<dbReference type="EMBL" id="BMEO01000012">
    <property type="protein sequence ID" value="GGG00429.1"/>
    <property type="molecule type" value="Genomic_DNA"/>
</dbReference>
<keyword evidence="10 14" id="KW-0573">Peptidoglycan synthesis</keyword>
<dbReference type="InterPro" id="IPR005758">
    <property type="entry name" value="UDP-N-AcMur_Ala_ligase_MurC"/>
</dbReference>
<reference evidence="18" key="1">
    <citation type="journal article" date="2014" name="Int. J. Syst. Evol. Microbiol.">
        <title>Complete genome sequence of Corynebacterium casei LMG S-19264T (=DSM 44701T), isolated from a smear-ripened cheese.</title>
        <authorList>
            <consortium name="US DOE Joint Genome Institute (JGI-PGF)"/>
            <person name="Walter F."/>
            <person name="Albersmeier A."/>
            <person name="Kalinowski J."/>
            <person name="Ruckert C."/>
        </authorList>
    </citation>
    <scope>NUCLEOTIDE SEQUENCE</scope>
    <source>
        <strain evidence="18">CGMCC 1.12181</strain>
    </source>
</reference>
<dbReference type="GO" id="GO:0008763">
    <property type="term" value="F:UDP-N-acetylmuramate-L-alanine ligase activity"/>
    <property type="evidence" value="ECO:0007669"/>
    <property type="project" value="UniProtKB-UniRule"/>
</dbReference>
<evidence type="ECO:0000256" key="12">
    <source>
        <dbReference type="ARBA" id="ARBA00023316"/>
    </source>
</evidence>
<evidence type="ECO:0000256" key="11">
    <source>
        <dbReference type="ARBA" id="ARBA00023306"/>
    </source>
</evidence>
<keyword evidence="6 14" id="KW-0132">Cell division</keyword>
<dbReference type="GO" id="GO:0009252">
    <property type="term" value="P:peptidoglycan biosynthetic process"/>
    <property type="evidence" value="ECO:0007669"/>
    <property type="project" value="UniProtKB-UniRule"/>
</dbReference>
<comment type="function">
    <text evidence="14">Cell wall formation.</text>
</comment>
<dbReference type="InterPro" id="IPR036565">
    <property type="entry name" value="Mur-like_cat_sf"/>
</dbReference>